<protein>
    <recommendedName>
        <fullName evidence="7">Cytochrome C biogenesis protein transmembrane domain-containing protein</fullName>
    </recommendedName>
</protein>
<keyword evidence="5 6" id="KW-0472">Membrane</keyword>
<keyword evidence="3 6" id="KW-0812">Transmembrane</keyword>
<dbReference type="PANTHER" id="PTHR31272:SF4">
    <property type="entry name" value="CYTOCHROME C-TYPE BIOGENESIS PROTEIN HI_1454-RELATED"/>
    <property type="match status" value="1"/>
</dbReference>
<evidence type="ECO:0000256" key="2">
    <source>
        <dbReference type="ARBA" id="ARBA00006143"/>
    </source>
</evidence>
<evidence type="ECO:0000256" key="3">
    <source>
        <dbReference type="ARBA" id="ARBA00022692"/>
    </source>
</evidence>
<feature type="transmembrane region" description="Helical" evidence="6">
    <location>
        <begin position="124"/>
        <end position="146"/>
    </location>
</feature>
<gene>
    <name evidence="8" type="ORF">L323_13370</name>
</gene>
<evidence type="ECO:0000256" key="4">
    <source>
        <dbReference type="ARBA" id="ARBA00022989"/>
    </source>
</evidence>
<feature type="domain" description="Cytochrome C biogenesis protein transmembrane" evidence="7">
    <location>
        <begin position="3"/>
        <end position="210"/>
    </location>
</feature>
<dbReference type="Proteomes" id="UP000016860">
    <property type="component" value="Unassembled WGS sequence"/>
</dbReference>
<sequence length="225" mass="24657">MILVLSAGLLTFFSPCVIPFIPAYVCYLTGSAIPEINPANAKLNVIIRSVAFVFGFTFIFIIIGASVSILGDLFLNNTDIIRKIGGGLIILLGLHTAGLFRLKILYYDEQIVPIGSHHNRLGAFYWGMAFATVWTPCVGPILASIFKYTGNMLTMGRALLLLLLYAFGLAIPFLLTALAIGSLSHYLGDYHKYFPAFSAFSGILLIIWGIFVIMDKLSALSLYFI</sequence>
<feature type="transmembrane region" description="Helical" evidence="6">
    <location>
        <begin position="47"/>
        <end position="75"/>
    </location>
</feature>
<dbReference type="InterPro" id="IPR003834">
    <property type="entry name" value="Cyt_c_assmbl_TM_dom"/>
</dbReference>
<keyword evidence="4 6" id="KW-1133">Transmembrane helix</keyword>
<accession>U4R097</accession>
<reference evidence="8 9" key="1">
    <citation type="journal article" date="2013" name="Genome Announc.">
        <title>Draft Genome Sequence of the Cellulolytic Bacterium Clostridium papyrosolvens C7 (ATCC 700395).</title>
        <authorList>
            <person name="Zepeda V."/>
            <person name="Dassa B."/>
            <person name="Borovok I."/>
            <person name="Lamed R."/>
            <person name="Bayer E.A."/>
            <person name="Cate J.H."/>
        </authorList>
    </citation>
    <scope>NUCLEOTIDE SEQUENCE [LARGE SCALE GENOMIC DNA]</scope>
    <source>
        <strain evidence="8 9">C7</strain>
    </source>
</reference>
<dbReference type="AlphaFoldDB" id="U4R097"/>
<dbReference type="GO" id="GO:0016020">
    <property type="term" value="C:membrane"/>
    <property type="evidence" value="ECO:0007669"/>
    <property type="project" value="UniProtKB-SubCell"/>
</dbReference>
<dbReference type="Pfam" id="PF02683">
    <property type="entry name" value="DsbD_TM"/>
    <property type="match status" value="1"/>
</dbReference>
<feature type="transmembrane region" description="Helical" evidence="6">
    <location>
        <begin position="87"/>
        <end position="104"/>
    </location>
</feature>
<comment type="subcellular location">
    <subcellularLocation>
        <location evidence="1">Membrane</location>
        <topology evidence="1">Multi-pass membrane protein</topology>
    </subcellularLocation>
</comment>
<evidence type="ECO:0000256" key="1">
    <source>
        <dbReference type="ARBA" id="ARBA00004141"/>
    </source>
</evidence>
<evidence type="ECO:0000259" key="7">
    <source>
        <dbReference type="Pfam" id="PF02683"/>
    </source>
</evidence>
<feature type="transmembrane region" description="Helical" evidence="6">
    <location>
        <begin position="193"/>
        <end position="214"/>
    </location>
</feature>
<proteinExistence type="inferred from homology"/>
<dbReference type="InterPro" id="IPR051790">
    <property type="entry name" value="Cytochrome_c-biogenesis_DsbD"/>
</dbReference>
<evidence type="ECO:0000313" key="8">
    <source>
        <dbReference type="EMBL" id="EPR10551.1"/>
    </source>
</evidence>
<dbReference type="PANTHER" id="PTHR31272">
    <property type="entry name" value="CYTOCHROME C-TYPE BIOGENESIS PROTEIN HI_1454-RELATED"/>
    <property type="match status" value="1"/>
</dbReference>
<dbReference type="PATRIC" id="fig|1330534.3.peg.2653"/>
<feature type="transmembrane region" description="Helical" evidence="6">
    <location>
        <begin position="158"/>
        <end position="181"/>
    </location>
</feature>
<name>U4R097_9FIRM</name>
<comment type="similarity">
    <text evidence="2">Belongs to the DsbD family.</text>
</comment>
<organism evidence="8 9">
    <name type="scientific">Ruminiclostridium papyrosolvens C7</name>
    <dbReference type="NCBI Taxonomy" id="1330534"/>
    <lineage>
        <taxon>Bacteria</taxon>
        <taxon>Bacillati</taxon>
        <taxon>Bacillota</taxon>
        <taxon>Clostridia</taxon>
        <taxon>Eubacteriales</taxon>
        <taxon>Oscillospiraceae</taxon>
        <taxon>Ruminiclostridium</taxon>
    </lineage>
</organism>
<dbReference type="GO" id="GO:0017004">
    <property type="term" value="P:cytochrome complex assembly"/>
    <property type="evidence" value="ECO:0007669"/>
    <property type="project" value="InterPro"/>
</dbReference>
<evidence type="ECO:0000313" key="9">
    <source>
        <dbReference type="Proteomes" id="UP000016860"/>
    </source>
</evidence>
<dbReference type="EMBL" id="ATAY01000063">
    <property type="protein sequence ID" value="EPR10551.1"/>
    <property type="molecule type" value="Genomic_DNA"/>
</dbReference>
<comment type="caution">
    <text evidence="8">The sequence shown here is derived from an EMBL/GenBank/DDBJ whole genome shotgun (WGS) entry which is preliminary data.</text>
</comment>
<evidence type="ECO:0000256" key="6">
    <source>
        <dbReference type="SAM" id="Phobius"/>
    </source>
</evidence>
<dbReference type="STRING" id="1330534.L323_13370"/>
<evidence type="ECO:0000256" key="5">
    <source>
        <dbReference type="ARBA" id="ARBA00023136"/>
    </source>
</evidence>